<dbReference type="CDD" id="cd06173">
    <property type="entry name" value="MFS_MefA_like"/>
    <property type="match status" value="1"/>
</dbReference>
<organism evidence="12">
    <name type="scientific">marine sediment metagenome</name>
    <dbReference type="NCBI Taxonomy" id="412755"/>
    <lineage>
        <taxon>unclassified sequences</taxon>
        <taxon>metagenomes</taxon>
        <taxon>ecological metagenomes</taxon>
    </lineage>
</organism>
<dbReference type="GO" id="GO:0005886">
    <property type="term" value="C:plasma membrane"/>
    <property type="evidence" value="ECO:0007669"/>
    <property type="project" value="UniProtKB-SubCell"/>
</dbReference>
<dbReference type="GO" id="GO:0022857">
    <property type="term" value="F:transmembrane transporter activity"/>
    <property type="evidence" value="ECO:0007669"/>
    <property type="project" value="InterPro"/>
</dbReference>
<feature type="domain" description="Major facilitator superfamily (MFS) profile" evidence="11">
    <location>
        <begin position="31"/>
        <end position="257"/>
    </location>
</feature>
<evidence type="ECO:0000256" key="1">
    <source>
        <dbReference type="ARBA" id="ARBA00004651"/>
    </source>
</evidence>
<keyword evidence="5 10" id="KW-1133">Transmembrane helix</keyword>
<evidence type="ECO:0000256" key="8">
    <source>
        <dbReference type="ARBA" id="ARBA00040914"/>
    </source>
</evidence>
<dbReference type="Pfam" id="PF07690">
    <property type="entry name" value="MFS_1"/>
    <property type="match status" value="1"/>
</dbReference>
<feature type="non-terminal residue" evidence="12">
    <location>
        <position position="257"/>
    </location>
</feature>
<keyword evidence="6 10" id="KW-0472">Membrane</keyword>
<gene>
    <name evidence="12" type="ORF">S01H1_56252</name>
</gene>
<protein>
    <recommendedName>
        <fullName evidence="8">Multidrug efflux pump Tap</fullName>
    </recommendedName>
</protein>
<feature type="region of interest" description="Disordered" evidence="9">
    <location>
        <begin position="1"/>
        <end position="25"/>
    </location>
</feature>
<evidence type="ECO:0000256" key="6">
    <source>
        <dbReference type="ARBA" id="ARBA00023136"/>
    </source>
</evidence>
<evidence type="ECO:0000256" key="10">
    <source>
        <dbReference type="SAM" id="Phobius"/>
    </source>
</evidence>
<keyword evidence="3" id="KW-1003">Cell membrane</keyword>
<feature type="non-terminal residue" evidence="12">
    <location>
        <position position="1"/>
    </location>
</feature>
<sequence>PESPNETPDPGESGATPRPEAQTRRPTGMKGFTIIWIGQLVSLLGTGMTQFALTIWAWQTTGVATALALVAFFTAVPQILTSPLAGAIVDRHDRKHVMMLSDLAAGIATAAVLLLHTSGNLQVWHLYITGAFTGAFSAFQFPAYSAAVSTMLPKEQYGRASGMISLAEAASGIIAPIAAGILLGVVGIGGIMAFDIITFIVAIGTLLVIYIPKPISTGLEGDKPLSIWEDSIYGFRYIFDRPSLVGLLAVFLSINFI</sequence>
<evidence type="ECO:0000256" key="7">
    <source>
        <dbReference type="ARBA" id="ARBA00038075"/>
    </source>
</evidence>
<evidence type="ECO:0000313" key="12">
    <source>
        <dbReference type="EMBL" id="GAG16969.1"/>
    </source>
</evidence>
<feature type="transmembrane region" description="Helical" evidence="10">
    <location>
        <begin position="34"/>
        <end position="58"/>
    </location>
</feature>
<evidence type="ECO:0000256" key="3">
    <source>
        <dbReference type="ARBA" id="ARBA00022475"/>
    </source>
</evidence>
<feature type="transmembrane region" description="Helical" evidence="10">
    <location>
        <begin position="191"/>
        <end position="211"/>
    </location>
</feature>
<dbReference type="PROSITE" id="PS50850">
    <property type="entry name" value="MFS"/>
    <property type="match status" value="1"/>
</dbReference>
<feature type="transmembrane region" description="Helical" evidence="10">
    <location>
        <begin position="64"/>
        <end position="85"/>
    </location>
</feature>
<evidence type="ECO:0000256" key="4">
    <source>
        <dbReference type="ARBA" id="ARBA00022692"/>
    </source>
</evidence>
<reference evidence="12" key="1">
    <citation type="journal article" date="2014" name="Front. Microbiol.">
        <title>High frequency of phylogenetically diverse reductive dehalogenase-homologous genes in deep subseafloor sedimentary metagenomes.</title>
        <authorList>
            <person name="Kawai M."/>
            <person name="Futagami T."/>
            <person name="Toyoda A."/>
            <person name="Takaki Y."/>
            <person name="Nishi S."/>
            <person name="Hori S."/>
            <person name="Arai W."/>
            <person name="Tsubouchi T."/>
            <person name="Morono Y."/>
            <person name="Uchiyama I."/>
            <person name="Ito T."/>
            <person name="Fujiyama A."/>
            <person name="Inagaki F."/>
            <person name="Takami H."/>
        </authorList>
    </citation>
    <scope>NUCLEOTIDE SEQUENCE</scope>
    <source>
        <strain evidence="12">Expedition CK06-06</strain>
    </source>
</reference>
<feature type="transmembrane region" description="Helical" evidence="10">
    <location>
        <begin position="124"/>
        <end position="144"/>
    </location>
</feature>
<comment type="similarity">
    <text evidence="7">Belongs to the major facilitator superfamily. Drug:H(+) antiporter-3 (DHA3) (TC 2.A.1.21) family.</text>
</comment>
<dbReference type="AlphaFoldDB" id="X0VFG1"/>
<feature type="transmembrane region" description="Helical" evidence="10">
    <location>
        <begin position="165"/>
        <end position="185"/>
    </location>
</feature>
<accession>X0VFG1</accession>
<comment type="subcellular location">
    <subcellularLocation>
        <location evidence="1">Cell membrane</location>
        <topology evidence="1">Multi-pass membrane protein</topology>
    </subcellularLocation>
</comment>
<keyword evidence="2" id="KW-0813">Transport</keyword>
<evidence type="ECO:0000256" key="9">
    <source>
        <dbReference type="SAM" id="MobiDB-lite"/>
    </source>
</evidence>
<dbReference type="PANTHER" id="PTHR23513:SF9">
    <property type="entry name" value="ENTEROBACTIN EXPORTER ENTS"/>
    <property type="match status" value="1"/>
</dbReference>
<dbReference type="SUPFAM" id="SSF103473">
    <property type="entry name" value="MFS general substrate transporter"/>
    <property type="match status" value="1"/>
</dbReference>
<dbReference type="InterPro" id="IPR036259">
    <property type="entry name" value="MFS_trans_sf"/>
</dbReference>
<dbReference type="EMBL" id="BARS01036615">
    <property type="protein sequence ID" value="GAG16969.1"/>
    <property type="molecule type" value="Genomic_DNA"/>
</dbReference>
<dbReference type="InterPro" id="IPR011701">
    <property type="entry name" value="MFS"/>
</dbReference>
<evidence type="ECO:0000256" key="2">
    <source>
        <dbReference type="ARBA" id="ARBA00022448"/>
    </source>
</evidence>
<name>X0VFG1_9ZZZZ</name>
<proteinExistence type="inferred from homology"/>
<dbReference type="PANTHER" id="PTHR23513">
    <property type="entry name" value="INTEGRAL MEMBRANE EFFLUX PROTEIN-RELATED"/>
    <property type="match status" value="1"/>
</dbReference>
<dbReference type="Gene3D" id="1.20.1250.20">
    <property type="entry name" value="MFS general substrate transporter like domains"/>
    <property type="match status" value="1"/>
</dbReference>
<feature type="transmembrane region" description="Helical" evidence="10">
    <location>
        <begin position="97"/>
        <end position="118"/>
    </location>
</feature>
<evidence type="ECO:0000256" key="5">
    <source>
        <dbReference type="ARBA" id="ARBA00022989"/>
    </source>
</evidence>
<keyword evidence="4 10" id="KW-0812">Transmembrane</keyword>
<comment type="caution">
    <text evidence="12">The sequence shown here is derived from an EMBL/GenBank/DDBJ whole genome shotgun (WGS) entry which is preliminary data.</text>
</comment>
<evidence type="ECO:0000259" key="11">
    <source>
        <dbReference type="PROSITE" id="PS50850"/>
    </source>
</evidence>
<dbReference type="InterPro" id="IPR020846">
    <property type="entry name" value="MFS_dom"/>
</dbReference>